<dbReference type="Proteomes" id="UP001212841">
    <property type="component" value="Unassembled WGS sequence"/>
</dbReference>
<accession>A0AAD5X3L3</accession>
<dbReference type="EMBL" id="JADGJD010000561">
    <property type="protein sequence ID" value="KAJ3050041.1"/>
    <property type="molecule type" value="Genomic_DNA"/>
</dbReference>
<evidence type="ECO:0000313" key="1">
    <source>
        <dbReference type="EMBL" id="KAJ3050041.1"/>
    </source>
</evidence>
<reference evidence="1" key="1">
    <citation type="submission" date="2020-05" db="EMBL/GenBank/DDBJ databases">
        <title>Phylogenomic resolution of chytrid fungi.</title>
        <authorList>
            <person name="Stajich J.E."/>
            <person name="Amses K."/>
            <person name="Simmons R."/>
            <person name="Seto K."/>
            <person name="Myers J."/>
            <person name="Bonds A."/>
            <person name="Quandt C.A."/>
            <person name="Barry K."/>
            <person name="Liu P."/>
            <person name="Grigoriev I."/>
            <person name="Longcore J.E."/>
            <person name="James T.Y."/>
        </authorList>
    </citation>
    <scope>NUCLEOTIDE SEQUENCE</scope>
    <source>
        <strain evidence="1">JEL0318</strain>
    </source>
</reference>
<evidence type="ECO:0000313" key="2">
    <source>
        <dbReference type="Proteomes" id="UP001212841"/>
    </source>
</evidence>
<dbReference type="AlphaFoldDB" id="A0AAD5X3L3"/>
<comment type="caution">
    <text evidence="1">The sequence shown here is derived from an EMBL/GenBank/DDBJ whole genome shotgun (WGS) entry which is preliminary data.</text>
</comment>
<proteinExistence type="predicted"/>
<gene>
    <name evidence="1" type="ORF">HK097_008979</name>
</gene>
<name>A0AAD5X3L3_9FUNG</name>
<sequence length="200" mass="22660">MELEYRSSILDILFSSLLEDKWLNYRPGEQHNTLMATDRAVQQQDETARGRFDDGIGWALFDNLKVPLLLMEVVGGLATSVSVQTVLAKDQEVVLEKLRAVGLLTWQTRLRVFEARFVEGFVVVKIVDDVGVPGSIHDWRELGRLMERLVYVKYSLHRTYEALKSCTKQYTSLPASLMAVTPGKDLKRKGSGSKKGKRET</sequence>
<organism evidence="1 2">
    <name type="scientific">Rhizophlyctis rosea</name>
    <dbReference type="NCBI Taxonomy" id="64517"/>
    <lineage>
        <taxon>Eukaryota</taxon>
        <taxon>Fungi</taxon>
        <taxon>Fungi incertae sedis</taxon>
        <taxon>Chytridiomycota</taxon>
        <taxon>Chytridiomycota incertae sedis</taxon>
        <taxon>Chytridiomycetes</taxon>
        <taxon>Rhizophlyctidales</taxon>
        <taxon>Rhizophlyctidaceae</taxon>
        <taxon>Rhizophlyctis</taxon>
    </lineage>
</organism>
<keyword evidence="2" id="KW-1185">Reference proteome</keyword>
<protein>
    <submittedName>
        <fullName evidence="1">Uncharacterized protein</fullName>
    </submittedName>
</protein>